<reference evidence="1 2" key="1">
    <citation type="journal article" date="2022" name="DNA Res.">
        <title>Chromosomal-level genome assembly of the orchid tree Bauhinia variegata (Leguminosae; Cercidoideae) supports the allotetraploid origin hypothesis of Bauhinia.</title>
        <authorList>
            <person name="Zhong Y."/>
            <person name="Chen Y."/>
            <person name="Zheng D."/>
            <person name="Pang J."/>
            <person name="Liu Y."/>
            <person name="Luo S."/>
            <person name="Meng S."/>
            <person name="Qian L."/>
            <person name="Wei D."/>
            <person name="Dai S."/>
            <person name="Zhou R."/>
        </authorList>
    </citation>
    <scope>NUCLEOTIDE SEQUENCE [LARGE SCALE GENOMIC DNA]</scope>
    <source>
        <strain evidence="1">BV-YZ2020</strain>
    </source>
</reference>
<evidence type="ECO:0000313" key="2">
    <source>
        <dbReference type="Proteomes" id="UP000828941"/>
    </source>
</evidence>
<dbReference type="EMBL" id="CM039438">
    <property type="protein sequence ID" value="KAI4301987.1"/>
    <property type="molecule type" value="Genomic_DNA"/>
</dbReference>
<evidence type="ECO:0000313" key="1">
    <source>
        <dbReference type="EMBL" id="KAI4301987.1"/>
    </source>
</evidence>
<accession>A0ACB9KXZ8</accession>
<proteinExistence type="predicted"/>
<dbReference type="Proteomes" id="UP000828941">
    <property type="component" value="Chromosome 13"/>
</dbReference>
<name>A0ACB9KXZ8_BAUVA</name>
<sequence length="292" mass="30121">MANRWWTGSVGLAGVENSASSPPLKKPDLGISMNDSGVPAGDEEEERENSTDDPKEGAIEVATTRRPRGRPPGSKNKPKPPIFVTRDSPNALRSHVMEVSNGADIVDCVVQFARRRQRGVCVLSGSGTVVNVNLRQPNAPGTVMALPGRFEILSLTGSFLPTPAPPGSNGLTIYLAGVQGQVVGGVVVGPLMASGPVLIVAATFSNATYDRLPVEDIEDEAQGQLTACGGGGSPPIPGGSGGQQSGPGGSMGEGSSSMPVYNLQSNMLGNGAHLNHEAYNWAHGNTPGRSSY</sequence>
<organism evidence="1 2">
    <name type="scientific">Bauhinia variegata</name>
    <name type="common">Purple orchid tree</name>
    <name type="synonym">Phanera variegata</name>
    <dbReference type="NCBI Taxonomy" id="167791"/>
    <lineage>
        <taxon>Eukaryota</taxon>
        <taxon>Viridiplantae</taxon>
        <taxon>Streptophyta</taxon>
        <taxon>Embryophyta</taxon>
        <taxon>Tracheophyta</taxon>
        <taxon>Spermatophyta</taxon>
        <taxon>Magnoliopsida</taxon>
        <taxon>eudicotyledons</taxon>
        <taxon>Gunneridae</taxon>
        <taxon>Pentapetalae</taxon>
        <taxon>rosids</taxon>
        <taxon>fabids</taxon>
        <taxon>Fabales</taxon>
        <taxon>Fabaceae</taxon>
        <taxon>Cercidoideae</taxon>
        <taxon>Cercideae</taxon>
        <taxon>Bauhiniinae</taxon>
        <taxon>Bauhinia</taxon>
    </lineage>
</organism>
<gene>
    <name evidence="1" type="ORF">L6164_035212</name>
</gene>
<comment type="caution">
    <text evidence="1">The sequence shown here is derived from an EMBL/GenBank/DDBJ whole genome shotgun (WGS) entry which is preliminary data.</text>
</comment>
<keyword evidence="2" id="KW-1185">Reference proteome</keyword>
<protein>
    <submittedName>
        <fullName evidence="1">Uncharacterized protein</fullName>
    </submittedName>
</protein>